<dbReference type="PATRIC" id="fig|197221.4.peg.2035"/>
<protein>
    <submittedName>
        <fullName evidence="1">Tll1946 protein</fullName>
    </submittedName>
</protein>
<name>Q8DHK3_THEVB</name>
<dbReference type="Proteomes" id="UP000000440">
    <property type="component" value="Chromosome"/>
</dbReference>
<dbReference type="EnsemblBacteria" id="BAC09498">
    <property type="protein sequence ID" value="BAC09498"/>
    <property type="gene ID" value="BAC09498"/>
</dbReference>
<dbReference type="EMBL" id="BA000039">
    <property type="protein sequence ID" value="BAC09498.1"/>
    <property type="molecule type" value="Genomic_DNA"/>
</dbReference>
<keyword evidence="2" id="KW-1185">Reference proteome</keyword>
<reference evidence="1 2" key="1">
    <citation type="journal article" date="2002" name="DNA Res.">
        <title>Complete genome structure of the thermophilic cyanobacterium Thermosynechococcus elongatus BP-1.</title>
        <authorList>
            <person name="Nakamura Y."/>
            <person name="Kaneko T."/>
            <person name="Sato S."/>
            <person name="Ikeuchi M."/>
            <person name="Katoh H."/>
            <person name="Sasamoto S."/>
            <person name="Watanabe A."/>
            <person name="Iriguchi M."/>
            <person name="Kawashima K."/>
            <person name="Kimura T."/>
            <person name="Kishida Y."/>
            <person name="Kiyokawa C."/>
            <person name="Kohara M."/>
            <person name="Matsumoto M."/>
            <person name="Matsuno A."/>
            <person name="Nakazaki N."/>
            <person name="Shimpo S."/>
            <person name="Sugimoto M."/>
            <person name="Takeuchi C."/>
            <person name="Yamada M."/>
            <person name="Tabata S."/>
        </authorList>
    </citation>
    <scope>NUCLEOTIDE SEQUENCE [LARGE SCALE GENOMIC DNA]</scope>
    <source>
        <strain evidence="2">IAM M-273 / NIES-2133 / BP-1</strain>
    </source>
</reference>
<sequence length="188" mass="20710">MKSLMSRFSIHSQPWLSHLCLILMGWGTPVWAAEPIPIPVPPPEVNTVIPIPVPAPEVSTAPIPPPPPPLESSLERLPVPRVPIPMGFVGSDRAMNQLPPPPEMSDAELATLAPVAPRTRFRVIVLDLREEDVANQERLRSLVPEVIPITLGQRRVLQVGSFQNEANATQMRAFMEVNGFRAEIQPLP</sequence>
<gene>
    <name evidence="1" type="ordered locus">tll1946</name>
</gene>
<evidence type="ECO:0000313" key="2">
    <source>
        <dbReference type="Proteomes" id="UP000000440"/>
    </source>
</evidence>
<proteinExistence type="predicted"/>
<organism evidence="1 2">
    <name type="scientific">Thermosynechococcus vestitus (strain NIES-2133 / IAM M-273 / BP-1)</name>
    <dbReference type="NCBI Taxonomy" id="197221"/>
    <lineage>
        <taxon>Bacteria</taxon>
        <taxon>Bacillati</taxon>
        <taxon>Cyanobacteriota</taxon>
        <taxon>Cyanophyceae</taxon>
        <taxon>Acaryochloridales</taxon>
        <taxon>Thermosynechococcaceae</taxon>
        <taxon>Thermosynechococcus</taxon>
    </lineage>
</organism>
<dbReference type="AlphaFoldDB" id="Q8DHK3"/>
<accession>Q8DHK3</accession>
<dbReference type="STRING" id="197221.gene:10748553"/>
<dbReference type="KEGG" id="tel:tll1946"/>
<evidence type="ECO:0000313" key="1">
    <source>
        <dbReference type="EMBL" id="BAC09498.1"/>
    </source>
</evidence>
<dbReference type="eggNOG" id="COG0508">
    <property type="taxonomic scope" value="Bacteria"/>
</dbReference>